<dbReference type="RefSeq" id="WP_101596460.1">
    <property type="nucleotide sequence ID" value="NZ_FXZA01000026.1"/>
</dbReference>
<dbReference type="EMBL" id="FXZA01000026">
    <property type="protein sequence ID" value="SMX95246.1"/>
    <property type="molecule type" value="Genomic_DNA"/>
</dbReference>
<dbReference type="AlphaFoldDB" id="A0A2H1K6C7"/>
<gene>
    <name evidence="1" type="ORF">BLIN101_03043</name>
</gene>
<protein>
    <submittedName>
        <fullName evidence="1">Uncharacterized protein</fullName>
    </submittedName>
</protein>
<evidence type="ECO:0000313" key="2">
    <source>
        <dbReference type="Proteomes" id="UP000234498"/>
    </source>
</evidence>
<accession>A0A2H1K6C7</accession>
<dbReference type="Proteomes" id="UP000234498">
    <property type="component" value="Unassembled WGS sequence"/>
</dbReference>
<reference evidence="2" key="1">
    <citation type="submission" date="2017-03" db="EMBL/GenBank/DDBJ databases">
        <authorList>
            <person name="Monnet C."/>
        </authorList>
    </citation>
    <scope>NUCLEOTIDE SEQUENCE [LARGE SCALE GENOMIC DNA]</scope>
    <source>
        <strain evidence="2">Mu101</strain>
    </source>
</reference>
<sequence>MRQTTSDLSQQDLEDARVILEVLKLVHQQRGNRGAAGRKLLRHATDAFWDKPRETRQGHRRRVDGALWSPAALARANHPEPRLVGEHVYPMKLRIAGWYERLDNQEVPTAAEIAADLLATPWAIITGEEDEKLTRAKLRDRMPEDWDGHDLWARYRHPDVTLDVDGFRPFPQQKS</sequence>
<evidence type="ECO:0000313" key="1">
    <source>
        <dbReference type="EMBL" id="SMX95246.1"/>
    </source>
</evidence>
<organism evidence="1 2">
    <name type="scientific">Brevibacterium linens</name>
    <dbReference type="NCBI Taxonomy" id="1703"/>
    <lineage>
        <taxon>Bacteria</taxon>
        <taxon>Bacillati</taxon>
        <taxon>Actinomycetota</taxon>
        <taxon>Actinomycetes</taxon>
        <taxon>Micrococcales</taxon>
        <taxon>Brevibacteriaceae</taxon>
        <taxon>Brevibacterium</taxon>
    </lineage>
</organism>
<name>A0A2H1K6C7_BRELN</name>
<dbReference type="OrthoDB" id="9152597at2"/>
<proteinExistence type="predicted"/>